<feature type="domain" description="Radical SAM core" evidence="15">
    <location>
        <begin position="17"/>
        <end position="249"/>
    </location>
</feature>
<dbReference type="PANTHER" id="PTHR43787:SF13">
    <property type="entry name" value="FEMO COFACTOR BIOSYNTHESIS PROTEIN NIFB"/>
    <property type="match status" value="1"/>
</dbReference>
<dbReference type="CDD" id="cd01335">
    <property type="entry name" value="Radical_SAM"/>
    <property type="match status" value="1"/>
</dbReference>
<dbReference type="OrthoDB" id="9800746at2"/>
<dbReference type="SFLD" id="SFLDS00029">
    <property type="entry name" value="Radical_SAM"/>
    <property type="match status" value="1"/>
</dbReference>
<comment type="pathway">
    <text evidence="3">Cofactor biosynthesis; Fe-Mo cofactor biosynthesis.</text>
</comment>
<dbReference type="InterPro" id="IPR058240">
    <property type="entry name" value="rSAM_sf"/>
</dbReference>
<keyword evidence="6" id="KW-0004">4Fe-4S</keyword>
<evidence type="ECO:0000256" key="7">
    <source>
        <dbReference type="ARBA" id="ARBA00022691"/>
    </source>
</evidence>
<dbReference type="InterPro" id="IPR007197">
    <property type="entry name" value="rSAM"/>
</dbReference>
<evidence type="ECO:0000256" key="3">
    <source>
        <dbReference type="ARBA" id="ARBA00005155"/>
    </source>
</evidence>
<evidence type="ECO:0000256" key="8">
    <source>
        <dbReference type="ARBA" id="ARBA00022723"/>
    </source>
</evidence>
<evidence type="ECO:0000256" key="2">
    <source>
        <dbReference type="ARBA" id="ARBA00003522"/>
    </source>
</evidence>
<evidence type="ECO:0000313" key="16">
    <source>
        <dbReference type="EMBL" id="CUP48106.1"/>
    </source>
</evidence>
<dbReference type="Gene3D" id="3.20.20.70">
    <property type="entry name" value="Aldolase class I"/>
    <property type="match status" value="1"/>
</dbReference>
<dbReference type="AlphaFoldDB" id="A0A174NKH4"/>
<protein>
    <recommendedName>
        <fullName evidence="5">FeMo cofactor biosynthesis protein NifB</fullName>
    </recommendedName>
    <alternativeName>
        <fullName evidence="14">Nitrogenase cofactor maturase NifB</fullName>
    </alternativeName>
    <alternativeName>
        <fullName evidence="13">Radical SAM assemblase NifB</fullName>
    </alternativeName>
</protein>
<dbReference type="SMART" id="SM00729">
    <property type="entry name" value="Elp3"/>
    <property type="match status" value="1"/>
</dbReference>
<dbReference type="GO" id="GO:0046872">
    <property type="term" value="F:metal ion binding"/>
    <property type="evidence" value="ECO:0007669"/>
    <property type="project" value="UniProtKB-KW"/>
</dbReference>
<dbReference type="PANTHER" id="PTHR43787">
    <property type="entry name" value="FEMO COFACTOR BIOSYNTHESIS PROTEIN NIFB-RELATED"/>
    <property type="match status" value="1"/>
</dbReference>
<evidence type="ECO:0000256" key="4">
    <source>
        <dbReference type="ARBA" id="ARBA00006804"/>
    </source>
</evidence>
<comment type="cofactor">
    <cofactor evidence="1">
        <name>[4Fe-4S] cluster</name>
        <dbReference type="ChEBI" id="CHEBI:49883"/>
    </cofactor>
</comment>
<dbReference type="SUPFAM" id="SSF102114">
    <property type="entry name" value="Radical SAM enzymes"/>
    <property type="match status" value="1"/>
</dbReference>
<keyword evidence="10" id="KW-0411">Iron-sulfur</keyword>
<reference evidence="16 18" key="1">
    <citation type="submission" date="2015-09" db="EMBL/GenBank/DDBJ databases">
        <authorList>
            <consortium name="Pathogen Informatics"/>
        </authorList>
    </citation>
    <scope>NUCLEOTIDE SEQUENCE [LARGE SCALE GENOMIC DNA]</scope>
    <source>
        <strain evidence="16 18">2789STDY5834939</strain>
    </source>
</reference>
<evidence type="ECO:0000313" key="19">
    <source>
        <dbReference type="Proteomes" id="UP000260828"/>
    </source>
</evidence>
<proteinExistence type="inferred from homology"/>
<dbReference type="Pfam" id="PF04055">
    <property type="entry name" value="Radical_SAM"/>
    <property type="match status" value="1"/>
</dbReference>
<evidence type="ECO:0000256" key="14">
    <source>
        <dbReference type="ARBA" id="ARBA00032102"/>
    </source>
</evidence>
<dbReference type="InterPro" id="IPR006638">
    <property type="entry name" value="Elp3/MiaA/NifB-like_rSAM"/>
</dbReference>
<evidence type="ECO:0000256" key="11">
    <source>
        <dbReference type="ARBA" id="ARBA00023231"/>
    </source>
</evidence>
<dbReference type="SFLD" id="SFLDG01067">
    <property type="entry name" value="SPASM/twitch_domain_containing"/>
    <property type="match status" value="1"/>
</dbReference>
<keyword evidence="9" id="KW-0408">Iron</keyword>
<evidence type="ECO:0000256" key="6">
    <source>
        <dbReference type="ARBA" id="ARBA00022485"/>
    </source>
</evidence>
<gene>
    <name evidence="16" type="primary">moaA_1</name>
    <name evidence="17" type="ORF">DXC40_00635</name>
    <name evidence="16" type="ORF">ERS852551_00929</name>
</gene>
<dbReference type="EMBL" id="CZBE01000005">
    <property type="protein sequence ID" value="CUP48106.1"/>
    <property type="molecule type" value="Genomic_DNA"/>
</dbReference>
<dbReference type="GO" id="GO:0016829">
    <property type="term" value="F:lyase activity"/>
    <property type="evidence" value="ECO:0007669"/>
    <property type="project" value="UniProtKB-KW"/>
</dbReference>
<evidence type="ECO:0000313" key="18">
    <source>
        <dbReference type="Proteomes" id="UP000095765"/>
    </source>
</evidence>
<keyword evidence="7" id="KW-0949">S-adenosyl-L-methionine</keyword>
<evidence type="ECO:0000259" key="15">
    <source>
        <dbReference type="PROSITE" id="PS51918"/>
    </source>
</evidence>
<dbReference type="UniPathway" id="UPA00782"/>
<keyword evidence="11" id="KW-0535">Nitrogen fixation</keyword>
<name>A0A174NKH4_9FIRM</name>
<evidence type="ECO:0000256" key="10">
    <source>
        <dbReference type="ARBA" id="ARBA00023014"/>
    </source>
</evidence>
<evidence type="ECO:0000256" key="5">
    <source>
        <dbReference type="ARBA" id="ARBA00021702"/>
    </source>
</evidence>
<evidence type="ECO:0000256" key="12">
    <source>
        <dbReference type="ARBA" id="ARBA00023239"/>
    </source>
</evidence>
<organism evidence="16 18">
    <name type="scientific">Anaerotruncus colihominis</name>
    <dbReference type="NCBI Taxonomy" id="169435"/>
    <lineage>
        <taxon>Bacteria</taxon>
        <taxon>Bacillati</taxon>
        <taxon>Bacillota</taxon>
        <taxon>Clostridia</taxon>
        <taxon>Eubacteriales</taxon>
        <taxon>Oscillospiraceae</taxon>
        <taxon>Anaerotruncus</taxon>
    </lineage>
</organism>
<comment type="similarity">
    <text evidence="4">Belongs to the radical SAM superfamily. NifB family.</text>
</comment>
<evidence type="ECO:0000313" key="17">
    <source>
        <dbReference type="EMBL" id="RGE69611.1"/>
    </source>
</evidence>
<reference evidence="17 19" key="2">
    <citation type="submission" date="2018-08" db="EMBL/GenBank/DDBJ databases">
        <title>A genome reference for cultivated species of the human gut microbiota.</title>
        <authorList>
            <person name="Zou Y."/>
            <person name="Xue W."/>
            <person name="Luo G."/>
        </authorList>
    </citation>
    <scope>NUCLEOTIDE SEQUENCE [LARGE SCALE GENOMIC DNA]</scope>
    <source>
        <strain evidence="17 19">TF05-12AC</strain>
    </source>
</reference>
<evidence type="ECO:0000256" key="1">
    <source>
        <dbReference type="ARBA" id="ARBA00001966"/>
    </source>
</evidence>
<dbReference type="EMBL" id="QVME01000001">
    <property type="protein sequence ID" value="RGE69611.1"/>
    <property type="molecule type" value="Genomic_DNA"/>
</dbReference>
<dbReference type="RefSeq" id="WP_082189780.1">
    <property type="nucleotide sequence ID" value="NZ_CABIWA010000007.1"/>
</dbReference>
<dbReference type="Proteomes" id="UP000095765">
    <property type="component" value="Unassembled WGS sequence"/>
</dbReference>
<sequence length="274" mass="30059">MSQSTIHSTLSFEHPCFSNHGARVARIHLAVAPYCNIKCAFCRPTVNPCIHGCAPGLANEILTPQQALEHLRRVRESGIDIRIVGIAGPGEPLANPETFETLRLIKAEYPQIHLCLSTNGLFLPEQASRLAQLGVETLTVTVNAHTPNVAVHIYEHVSGERGENAVRRLLERQRTGVKEAVKAGMVVKINSVYVPGINDDDILQISREMRAIGATLQNILPVIARDTMAKVTPPDAEQLEQMRERCGVNLEQFVRCKHCRADAIVDAEPSCAGK</sequence>
<dbReference type="PROSITE" id="PS51918">
    <property type="entry name" value="RADICAL_SAM"/>
    <property type="match status" value="1"/>
</dbReference>
<evidence type="ECO:0000256" key="9">
    <source>
        <dbReference type="ARBA" id="ARBA00023004"/>
    </source>
</evidence>
<evidence type="ECO:0000256" key="13">
    <source>
        <dbReference type="ARBA" id="ARBA00030926"/>
    </source>
</evidence>
<keyword evidence="8" id="KW-0479">Metal-binding</keyword>
<dbReference type="InterPro" id="IPR013785">
    <property type="entry name" value="Aldolase_TIM"/>
</dbReference>
<accession>A0A174NKH4</accession>
<dbReference type="Proteomes" id="UP000260828">
    <property type="component" value="Unassembled WGS sequence"/>
</dbReference>
<dbReference type="GO" id="GO:0051539">
    <property type="term" value="F:4 iron, 4 sulfur cluster binding"/>
    <property type="evidence" value="ECO:0007669"/>
    <property type="project" value="UniProtKB-KW"/>
</dbReference>
<comment type="function">
    <text evidence="2">Involved in the biosynthesis of the iron-molybdenum cofactor (FeMo-co or M-cluster) found in the dinitrogenase enzyme of the nitrogenase complex in nitrogen-fixing microorganisms. NifB catalyzes the crucial step of radical SAM-dependent carbide insertion that occurs concomitant with the insertion of a 9th sulfur and the rearrangement/coupling of two [4Fe-4S] clusters into a [8Fe-9S-C] cluster, the precursor to the M-cluster.</text>
</comment>
<keyword evidence="12" id="KW-0456">Lyase</keyword>